<protein>
    <submittedName>
        <fullName evidence="2">Uncharacterized protein</fullName>
    </submittedName>
</protein>
<keyword evidence="3" id="KW-1185">Reference proteome</keyword>
<name>A0A7W6A3U3_9SPHN</name>
<evidence type="ECO:0000313" key="2">
    <source>
        <dbReference type="EMBL" id="MBB3862740.1"/>
    </source>
</evidence>
<proteinExistence type="predicted"/>
<dbReference type="Proteomes" id="UP000562395">
    <property type="component" value="Unassembled WGS sequence"/>
</dbReference>
<evidence type="ECO:0000256" key="1">
    <source>
        <dbReference type="SAM" id="MobiDB-lite"/>
    </source>
</evidence>
<gene>
    <name evidence="2" type="ORF">GGQ88_004042</name>
</gene>
<comment type="caution">
    <text evidence="2">The sequence shown here is derived from an EMBL/GenBank/DDBJ whole genome shotgun (WGS) entry which is preliminary data.</text>
</comment>
<feature type="region of interest" description="Disordered" evidence="1">
    <location>
        <begin position="1"/>
        <end position="29"/>
    </location>
</feature>
<dbReference type="EMBL" id="JACICY010000021">
    <property type="protein sequence ID" value="MBB3862740.1"/>
    <property type="molecule type" value="Genomic_DNA"/>
</dbReference>
<accession>A0A7W6A3U3</accession>
<organism evidence="2 3">
    <name type="scientific">Novosphingobium hassiacum</name>
    <dbReference type="NCBI Taxonomy" id="173676"/>
    <lineage>
        <taxon>Bacteria</taxon>
        <taxon>Pseudomonadati</taxon>
        <taxon>Pseudomonadota</taxon>
        <taxon>Alphaproteobacteria</taxon>
        <taxon>Sphingomonadales</taxon>
        <taxon>Sphingomonadaceae</taxon>
        <taxon>Novosphingobium</taxon>
    </lineage>
</organism>
<sequence length="29" mass="3075">MIGKRPGEIGRQAYAAFNRTAAHSSNPSS</sequence>
<evidence type="ECO:0000313" key="3">
    <source>
        <dbReference type="Proteomes" id="UP000562395"/>
    </source>
</evidence>
<reference evidence="2 3" key="1">
    <citation type="submission" date="2020-08" db="EMBL/GenBank/DDBJ databases">
        <title>Genomic Encyclopedia of Type Strains, Phase IV (KMG-IV): sequencing the most valuable type-strain genomes for metagenomic binning, comparative biology and taxonomic classification.</title>
        <authorList>
            <person name="Goeker M."/>
        </authorList>
    </citation>
    <scope>NUCLEOTIDE SEQUENCE [LARGE SCALE GENOMIC DNA]</scope>
    <source>
        <strain evidence="2 3">DSM 14552</strain>
    </source>
</reference>
<dbReference type="AlphaFoldDB" id="A0A7W6A3U3"/>